<dbReference type="EMBL" id="QXTE01000156">
    <property type="protein sequence ID" value="TFK03614.1"/>
    <property type="molecule type" value="Genomic_DNA"/>
</dbReference>
<protein>
    <submittedName>
        <fullName evidence="2">Catenin delta-2-like</fullName>
    </submittedName>
</protein>
<evidence type="ECO:0000313" key="3">
    <source>
        <dbReference type="Proteomes" id="UP000297703"/>
    </source>
</evidence>
<reference evidence="2 3" key="2">
    <citation type="submission" date="2019-04" db="EMBL/GenBank/DDBJ databases">
        <title>The genome sequence of big-headed turtle.</title>
        <authorList>
            <person name="Gong S."/>
        </authorList>
    </citation>
    <scope>NUCLEOTIDE SEQUENCE [LARGE SCALE GENOMIC DNA]</scope>
    <source>
        <strain evidence="2">DO16091913</strain>
        <tissue evidence="2">Muscle</tissue>
    </source>
</reference>
<feature type="region of interest" description="Disordered" evidence="1">
    <location>
        <begin position="1"/>
        <end position="38"/>
    </location>
</feature>
<dbReference type="Proteomes" id="UP000297703">
    <property type="component" value="Unassembled WGS sequence"/>
</dbReference>
<organism evidence="2 3">
    <name type="scientific">Platysternon megacephalum</name>
    <name type="common">big-headed turtle</name>
    <dbReference type="NCBI Taxonomy" id="55544"/>
    <lineage>
        <taxon>Eukaryota</taxon>
        <taxon>Metazoa</taxon>
        <taxon>Chordata</taxon>
        <taxon>Craniata</taxon>
        <taxon>Vertebrata</taxon>
        <taxon>Euteleostomi</taxon>
        <taxon>Archelosauria</taxon>
        <taxon>Testudinata</taxon>
        <taxon>Testudines</taxon>
        <taxon>Cryptodira</taxon>
        <taxon>Durocryptodira</taxon>
        <taxon>Testudinoidea</taxon>
        <taxon>Platysternidae</taxon>
        <taxon>Platysternon</taxon>
    </lineage>
</organism>
<evidence type="ECO:0000256" key="1">
    <source>
        <dbReference type="SAM" id="MobiDB-lite"/>
    </source>
</evidence>
<name>A0A4D9EA50_9SAUR</name>
<proteinExistence type="predicted"/>
<gene>
    <name evidence="2" type="ORF">DR999_PMT13999</name>
</gene>
<evidence type="ECO:0000313" key="2">
    <source>
        <dbReference type="EMBL" id="TFK03614.1"/>
    </source>
</evidence>
<accession>A0A4D9EA50</accession>
<reference evidence="2 3" key="1">
    <citation type="submission" date="2019-04" db="EMBL/GenBank/DDBJ databases">
        <title>Draft genome of the big-headed turtle Platysternon megacephalum.</title>
        <authorList>
            <person name="Gong S."/>
        </authorList>
    </citation>
    <scope>NUCLEOTIDE SEQUENCE [LARGE SCALE GENOMIC DNA]</scope>
    <source>
        <strain evidence="2">DO16091913</strain>
        <tissue evidence="2">Muscle</tissue>
    </source>
</reference>
<comment type="caution">
    <text evidence="2">The sequence shown here is derived from an EMBL/GenBank/DDBJ whole genome shotgun (WGS) entry which is preliminary data.</text>
</comment>
<keyword evidence="3" id="KW-1185">Reference proteome</keyword>
<sequence length="133" mass="14011">MTGTRKEFSHRALAGAQDPPSPGYQLPVENEPISPPLRKEARGQARLVKLHRTSRTLQYGSPAGRYSNPLVTGAGASLKDPGEWALPVFLRFRIQSTHAASGAERGKGGAECKGLNSPFLSGAQGAAPAVGHQ</sequence>
<dbReference type="AlphaFoldDB" id="A0A4D9EA50"/>
<feature type="compositionally biased region" description="Basic and acidic residues" evidence="1">
    <location>
        <begin position="1"/>
        <end position="10"/>
    </location>
</feature>